<evidence type="ECO:0000256" key="3">
    <source>
        <dbReference type="ARBA" id="ARBA00022475"/>
    </source>
</evidence>
<dbReference type="PANTHER" id="PTHR34584">
    <property type="entry name" value="NA(+)/H(+) ANTIPORTER SUBUNIT E1"/>
    <property type="match status" value="1"/>
</dbReference>
<evidence type="ECO:0000256" key="5">
    <source>
        <dbReference type="ARBA" id="ARBA00022989"/>
    </source>
</evidence>
<keyword evidence="8" id="KW-1185">Reference proteome</keyword>
<protein>
    <submittedName>
        <fullName evidence="7">Na+/H+ antiporter subunit E</fullName>
    </submittedName>
</protein>
<comment type="subcellular location">
    <subcellularLocation>
        <location evidence="1">Cell membrane</location>
        <topology evidence="1">Multi-pass membrane protein</topology>
    </subcellularLocation>
</comment>
<evidence type="ECO:0000256" key="4">
    <source>
        <dbReference type="ARBA" id="ARBA00022692"/>
    </source>
</evidence>
<evidence type="ECO:0000313" key="8">
    <source>
        <dbReference type="Proteomes" id="UP001442841"/>
    </source>
</evidence>
<keyword evidence="6" id="KW-0472">Membrane</keyword>
<proteinExistence type="inferred from homology"/>
<dbReference type="Proteomes" id="UP001442841">
    <property type="component" value="Chromosome"/>
</dbReference>
<reference evidence="7 8" key="1">
    <citation type="submission" date="2024-04" db="EMBL/GenBank/DDBJ databases">
        <title>Isolation of an actinomycete strain from pig manure.</title>
        <authorList>
            <person name="Gong T."/>
            <person name="Yu Z."/>
            <person name="An M."/>
            <person name="Wei C."/>
            <person name="Yang W."/>
            <person name="Liu L."/>
        </authorList>
    </citation>
    <scope>NUCLEOTIDE SEQUENCE [LARGE SCALE GENOMIC DNA]</scope>
    <source>
        <strain evidence="7 8">ZF39</strain>
    </source>
</reference>
<keyword evidence="3" id="KW-1003">Cell membrane</keyword>
<keyword evidence="5" id="KW-1133">Transmembrane helix</keyword>
<name>A0ABZ3FJI9_9ACTN</name>
<evidence type="ECO:0000256" key="2">
    <source>
        <dbReference type="ARBA" id="ARBA00006228"/>
    </source>
</evidence>
<accession>A0ABZ3FJI9</accession>
<dbReference type="RefSeq" id="WP_425307611.1">
    <property type="nucleotide sequence ID" value="NZ_CP154795.1"/>
</dbReference>
<dbReference type="EMBL" id="CP154795">
    <property type="protein sequence ID" value="XAN06179.1"/>
    <property type="molecule type" value="Genomic_DNA"/>
</dbReference>
<dbReference type="InterPro" id="IPR002758">
    <property type="entry name" value="Cation_antiport_E"/>
</dbReference>
<dbReference type="PANTHER" id="PTHR34584:SF1">
    <property type="entry name" value="NA(+)_H(+) ANTIPORTER SUBUNIT E1"/>
    <property type="match status" value="1"/>
</dbReference>
<gene>
    <name evidence="7" type="ORF">AADG42_02275</name>
</gene>
<evidence type="ECO:0000256" key="6">
    <source>
        <dbReference type="ARBA" id="ARBA00023136"/>
    </source>
</evidence>
<comment type="similarity">
    <text evidence="2">Belongs to the CPA3 antiporters (TC 2.A.63) subunit E family.</text>
</comment>
<organism evidence="7 8">
    <name type="scientific">Ammonicoccus fulvus</name>
    <dbReference type="NCBI Taxonomy" id="3138240"/>
    <lineage>
        <taxon>Bacteria</taxon>
        <taxon>Bacillati</taxon>
        <taxon>Actinomycetota</taxon>
        <taxon>Actinomycetes</taxon>
        <taxon>Propionibacteriales</taxon>
        <taxon>Propionibacteriaceae</taxon>
        <taxon>Ammonicoccus</taxon>
    </lineage>
</organism>
<dbReference type="Pfam" id="PF01899">
    <property type="entry name" value="MNHE"/>
    <property type="match status" value="1"/>
</dbReference>
<evidence type="ECO:0000256" key="1">
    <source>
        <dbReference type="ARBA" id="ARBA00004651"/>
    </source>
</evidence>
<keyword evidence="4" id="KW-0812">Transmembrane</keyword>
<sequence>MSWLTWPFRFLWFLLWFAGRLAVTNIAVVRDVLVRDQRSSPVIVAYRTLCDSDLEAALFAIMISLTPGTLMLATRDAPHAPGDDPHHGHAGSRLYVHVMYADSVDRALADLRHEETALLNAVRRKGAPT</sequence>
<evidence type="ECO:0000313" key="7">
    <source>
        <dbReference type="EMBL" id="XAN06179.1"/>
    </source>
</evidence>